<keyword evidence="2" id="KW-0255">Endonuclease</keyword>
<keyword evidence="2" id="KW-0378">Hydrolase</keyword>
<feature type="domain" description="PIN" evidence="1">
    <location>
        <begin position="1"/>
        <end position="120"/>
    </location>
</feature>
<dbReference type="SMART" id="SM00670">
    <property type="entry name" value="PINc"/>
    <property type="match status" value="1"/>
</dbReference>
<evidence type="ECO:0000259" key="1">
    <source>
        <dbReference type="SMART" id="SM00670"/>
    </source>
</evidence>
<dbReference type="EMBL" id="MT631548">
    <property type="protein sequence ID" value="QNO53654.1"/>
    <property type="molecule type" value="Genomic_DNA"/>
</dbReference>
<dbReference type="CDD" id="cd09872">
    <property type="entry name" value="PIN_Sll0205-like"/>
    <property type="match status" value="1"/>
</dbReference>
<dbReference type="InterPro" id="IPR029060">
    <property type="entry name" value="PIN-like_dom_sf"/>
</dbReference>
<sequence>MIYVLDTHVLIWYFIGSKRLKRKLREKIEEVRNAGGRLLVPTIVLAEALAIAEKGKVKFDFQDMYQLIKNESEFEIISFSPEILEEVLHTQIPEIHDRIIVATAKFYKAWILTKDKIIRESGEVEKL</sequence>
<dbReference type="GO" id="GO:0004519">
    <property type="term" value="F:endonuclease activity"/>
    <property type="evidence" value="ECO:0007669"/>
    <property type="project" value="UniProtKB-KW"/>
</dbReference>
<dbReference type="Pfam" id="PF01850">
    <property type="entry name" value="PIN"/>
    <property type="match status" value="1"/>
</dbReference>
<dbReference type="Gene3D" id="3.40.50.1010">
    <property type="entry name" value="5'-nuclease"/>
    <property type="match status" value="1"/>
</dbReference>
<evidence type="ECO:0000313" key="2">
    <source>
        <dbReference type="EMBL" id="QNO53654.1"/>
    </source>
</evidence>
<dbReference type="EC" id="3.1.-.-" evidence="2"/>
<dbReference type="AlphaFoldDB" id="A0A7G9Z070"/>
<dbReference type="GO" id="GO:0016787">
    <property type="term" value="F:hydrolase activity"/>
    <property type="evidence" value="ECO:0007669"/>
    <property type="project" value="UniProtKB-KW"/>
</dbReference>
<dbReference type="InterPro" id="IPR002716">
    <property type="entry name" value="PIN_dom"/>
</dbReference>
<organism evidence="2">
    <name type="scientific">Candidatus Methanophagaceae archaeon ANME-1 ERB6</name>
    <dbReference type="NCBI Taxonomy" id="2759912"/>
    <lineage>
        <taxon>Archaea</taxon>
        <taxon>Methanobacteriati</taxon>
        <taxon>Methanobacteriota</taxon>
        <taxon>Stenosarchaea group</taxon>
        <taxon>Methanomicrobia</taxon>
        <taxon>Candidatus Methanophagales</taxon>
        <taxon>Candidatus Methanophagaceae</taxon>
    </lineage>
</organism>
<protein>
    <submittedName>
        <fullName evidence="2">tRNA(fMet)-specific endonuclease VapC</fullName>
        <ecNumber evidence="2">3.1.-.-</ecNumber>
    </submittedName>
</protein>
<dbReference type="SUPFAM" id="SSF88723">
    <property type="entry name" value="PIN domain-like"/>
    <property type="match status" value="1"/>
</dbReference>
<name>A0A7G9Z070_9EURY</name>
<keyword evidence="2" id="KW-0540">Nuclease</keyword>
<accession>A0A7G9Z070</accession>
<proteinExistence type="predicted"/>
<reference evidence="2" key="1">
    <citation type="submission" date="2020-06" db="EMBL/GenBank/DDBJ databases">
        <title>Unique genomic features of the anaerobic methanotrophic archaea.</title>
        <authorList>
            <person name="Chadwick G.L."/>
            <person name="Skennerton C.T."/>
            <person name="Laso-Perez R."/>
            <person name="Leu A.O."/>
            <person name="Speth D.R."/>
            <person name="Yu H."/>
            <person name="Morgan-Lang C."/>
            <person name="Hatzenpichler R."/>
            <person name="Goudeau D."/>
            <person name="Malmstrom R."/>
            <person name="Brazelton W.J."/>
            <person name="Woyke T."/>
            <person name="Hallam S.J."/>
            <person name="Tyson G.W."/>
            <person name="Wegener G."/>
            <person name="Boetius A."/>
            <person name="Orphan V."/>
        </authorList>
    </citation>
    <scope>NUCLEOTIDE SEQUENCE</scope>
</reference>
<gene>
    <name evidence="2" type="primary">vapC_1</name>
    <name evidence="2" type="ORF">DJFKIEJF_00018</name>
</gene>
<dbReference type="InterPro" id="IPR041705">
    <property type="entry name" value="PIN_Sll0205"/>
</dbReference>